<dbReference type="GO" id="GO:0047134">
    <property type="term" value="F:protein-disulfide reductase [NAD(P)H] activity"/>
    <property type="evidence" value="ECO:0007669"/>
    <property type="project" value="InterPro"/>
</dbReference>
<reference evidence="3" key="1">
    <citation type="journal article" date="2020" name="Stud. Mycol.">
        <title>101 Dothideomycetes genomes: a test case for predicting lifestyles and emergence of pathogens.</title>
        <authorList>
            <person name="Haridas S."/>
            <person name="Albert R."/>
            <person name="Binder M."/>
            <person name="Bloem J."/>
            <person name="Labutti K."/>
            <person name="Salamov A."/>
            <person name="Andreopoulos B."/>
            <person name="Baker S."/>
            <person name="Barry K."/>
            <person name="Bills G."/>
            <person name="Bluhm B."/>
            <person name="Cannon C."/>
            <person name="Castanera R."/>
            <person name="Culley D."/>
            <person name="Daum C."/>
            <person name="Ezra D."/>
            <person name="Gonzalez J."/>
            <person name="Henrissat B."/>
            <person name="Kuo A."/>
            <person name="Liang C."/>
            <person name="Lipzen A."/>
            <person name="Lutzoni F."/>
            <person name="Magnuson J."/>
            <person name="Mondo S."/>
            <person name="Nolan M."/>
            <person name="Ohm R."/>
            <person name="Pangilinan J."/>
            <person name="Park H.-J."/>
            <person name="Ramirez L."/>
            <person name="Alfaro M."/>
            <person name="Sun H."/>
            <person name="Tritt A."/>
            <person name="Yoshinaga Y."/>
            <person name="Zwiers L.-H."/>
            <person name="Turgeon B."/>
            <person name="Goodwin S."/>
            <person name="Spatafora J."/>
            <person name="Crous P."/>
            <person name="Grigoriev I."/>
        </authorList>
    </citation>
    <scope>NUCLEOTIDE SEQUENCE</scope>
    <source>
        <strain evidence="3">CBS 675.92</strain>
    </source>
</reference>
<evidence type="ECO:0000259" key="2">
    <source>
        <dbReference type="Pfam" id="PF06110"/>
    </source>
</evidence>
<dbReference type="SUPFAM" id="SSF52833">
    <property type="entry name" value="Thioredoxin-like"/>
    <property type="match status" value="1"/>
</dbReference>
<dbReference type="OrthoDB" id="78947at2759"/>
<dbReference type="EMBL" id="ML977040">
    <property type="protein sequence ID" value="KAF1949184.1"/>
    <property type="molecule type" value="Genomic_DNA"/>
</dbReference>
<protein>
    <submittedName>
        <fullName evidence="3">DUF953 domain protein</fullName>
    </submittedName>
</protein>
<dbReference type="AlphaFoldDB" id="A0A6A5TAK9"/>
<dbReference type="Gene3D" id="3.40.30.10">
    <property type="entry name" value="Glutaredoxin"/>
    <property type="match status" value="1"/>
</dbReference>
<dbReference type="Pfam" id="PF06110">
    <property type="entry name" value="TXD17-like_Trx"/>
    <property type="match status" value="1"/>
</dbReference>
<accession>A0A6A5TAK9</accession>
<comment type="similarity">
    <text evidence="1">Belongs to the thioredoxin family.</text>
</comment>
<dbReference type="InterPro" id="IPR036249">
    <property type="entry name" value="Thioredoxin-like_sf"/>
</dbReference>
<dbReference type="InterPro" id="IPR010357">
    <property type="entry name" value="TXNDC17_dom"/>
</dbReference>
<sequence length="127" mass="13865">MPITRAFTLPASATQLSLPNANAPLYLIFISSKHPDTGLPWCPDVRAAMPNVEAAFSAPDAPHLAIVEVGQKPEWKDTTNVFRTKWNVQAIPALVRYERKVDGAVGDVGRLVEGELLDQSRIEGFIA</sequence>
<dbReference type="GO" id="GO:0005829">
    <property type="term" value="C:cytosol"/>
    <property type="evidence" value="ECO:0007669"/>
    <property type="project" value="TreeGrafter"/>
</dbReference>
<evidence type="ECO:0000256" key="1">
    <source>
        <dbReference type="ARBA" id="ARBA00008987"/>
    </source>
</evidence>
<dbReference type="PANTHER" id="PTHR12452">
    <property type="entry name" value="42-9-9 PROTEIN-RELATED"/>
    <property type="match status" value="1"/>
</dbReference>
<feature type="domain" description="Thioredoxin" evidence="2">
    <location>
        <begin position="18"/>
        <end position="101"/>
    </location>
</feature>
<dbReference type="Proteomes" id="UP000800035">
    <property type="component" value="Unassembled WGS sequence"/>
</dbReference>
<organism evidence="3 4">
    <name type="scientific">Byssothecium circinans</name>
    <dbReference type="NCBI Taxonomy" id="147558"/>
    <lineage>
        <taxon>Eukaryota</taxon>
        <taxon>Fungi</taxon>
        <taxon>Dikarya</taxon>
        <taxon>Ascomycota</taxon>
        <taxon>Pezizomycotina</taxon>
        <taxon>Dothideomycetes</taxon>
        <taxon>Pleosporomycetidae</taxon>
        <taxon>Pleosporales</taxon>
        <taxon>Massarineae</taxon>
        <taxon>Massarinaceae</taxon>
        <taxon>Byssothecium</taxon>
    </lineage>
</organism>
<keyword evidence="4" id="KW-1185">Reference proteome</keyword>
<gene>
    <name evidence="3" type="ORF">CC80DRAFT_484781</name>
</gene>
<proteinExistence type="inferred from homology"/>
<dbReference type="PANTHER" id="PTHR12452:SF0">
    <property type="entry name" value="THIOREDOXIN DOMAIN-CONTAINING PROTEIN 17"/>
    <property type="match status" value="1"/>
</dbReference>
<evidence type="ECO:0000313" key="3">
    <source>
        <dbReference type="EMBL" id="KAF1949184.1"/>
    </source>
</evidence>
<name>A0A6A5TAK9_9PLEO</name>
<dbReference type="InterPro" id="IPR045108">
    <property type="entry name" value="TXNDC17-like"/>
</dbReference>
<evidence type="ECO:0000313" key="4">
    <source>
        <dbReference type="Proteomes" id="UP000800035"/>
    </source>
</evidence>